<reference evidence="1" key="2">
    <citation type="submission" date="2020-09" db="EMBL/GenBank/DDBJ databases">
        <authorList>
            <person name="Sun Q."/>
            <person name="Kim S."/>
        </authorList>
    </citation>
    <scope>NUCLEOTIDE SEQUENCE</scope>
    <source>
        <strain evidence="1">KCTC 42650</strain>
    </source>
</reference>
<dbReference type="Pfam" id="PF19648">
    <property type="entry name" value="DUF6151"/>
    <property type="match status" value="1"/>
</dbReference>
<dbReference type="Proteomes" id="UP000626220">
    <property type="component" value="Unassembled WGS sequence"/>
</dbReference>
<dbReference type="InterPro" id="IPR046149">
    <property type="entry name" value="DUF6151"/>
</dbReference>
<protein>
    <submittedName>
        <fullName evidence="1">Uncharacterized protein</fullName>
    </submittedName>
</protein>
<proteinExistence type="predicted"/>
<keyword evidence="2" id="KW-1185">Reference proteome</keyword>
<name>A0A8J3H3U1_9RHOB</name>
<dbReference type="Gene3D" id="3.90.1590.10">
    <property type="entry name" value="glutathione-dependent formaldehyde- activating enzyme (gfa)"/>
    <property type="match status" value="1"/>
</dbReference>
<organism evidence="1 2">
    <name type="scientific">Seohaeicola zhoushanensis</name>
    <dbReference type="NCBI Taxonomy" id="1569283"/>
    <lineage>
        <taxon>Bacteria</taxon>
        <taxon>Pseudomonadati</taxon>
        <taxon>Pseudomonadota</taxon>
        <taxon>Alphaproteobacteria</taxon>
        <taxon>Rhodobacterales</taxon>
        <taxon>Roseobacteraceae</taxon>
        <taxon>Seohaeicola</taxon>
    </lineage>
</organism>
<accession>A0A8J3H3U1</accession>
<gene>
    <name evidence="1" type="ORF">GCM10017056_50290</name>
</gene>
<reference evidence="1" key="1">
    <citation type="journal article" date="2014" name="Int. J. Syst. Evol. Microbiol.">
        <title>Complete genome sequence of Corynebacterium casei LMG S-19264T (=DSM 44701T), isolated from a smear-ripened cheese.</title>
        <authorList>
            <consortium name="US DOE Joint Genome Institute (JGI-PGF)"/>
            <person name="Walter F."/>
            <person name="Albersmeier A."/>
            <person name="Kalinowski J."/>
            <person name="Ruckert C."/>
        </authorList>
    </citation>
    <scope>NUCLEOTIDE SEQUENCE</scope>
    <source>
        <strain evidence="1">KCTC 42650</strain>
    </source>
</reference>
<evidence type="ECO:0000313" key="2">
    <source>
        <dbReference type="Proteomes" id="UP000626220"/>
    </source>
</evidence>
<comment type="caution">
    <text evidence="1">The sequence shown here is derived from an EMBL/GenBank/DDBJ whole genome shotgun (WGS) entry which is preliminary data.</text>
</comment>
<dbReference type="EMBL" id="BNCJ01000035">
    <property type="protein sequence ID" value="GHF73406.1"/>
    <property type="molecule type" value="Genomic_DNA"/>
</dbReference>
<evidence type="ECO:0000313" key="1">
    <source>
        <dbReference type="EMBL" id="GHF73406.1"/>
    </source>
</evidence>
<sequence>MAGGPGAFSCTCGRLRGTIDALSPSGGTHIECFCDSCRAFQVHLGHADPRPNGVHLFQTSPDAVHIETGAENLAVLKLSPKGPLRWYSACCNAPLCITLRKPGLPFATLVVDRLADPDQVGKVRMTAFKRGKDDQQHHKGAAGMALRLFKRMAATRLSGRWKQTPFFDIATGQPVAEPRVLTREERAAAMGQAG</sequence>
<dbReference type="RefSeq" id="WP_189682891.1">
    <property type="nucleotide sequence ID" value="NZ_BNCJ01000035.1"/>
</dbReference>
<dbReference type="AlphaFoldDB" id="A0A8J3H3U1"/>